<feature type="transmembrane region" description="Helical" evidence="1">
    <location>
        <begin position="260"/>
        <end position="277"/>
    </location>
</feature>
<keyword evidence="1" id="KW-0812">Transmembrane</keyword>
<feature type="transmembrane region" description="Helical" evidence="1">
    <location>
        <begin position="437"/>
        <end position="457"/>
    </location>
</feature>
<evidence type="ECO:0000313" key="3">
    <source>
        <dbReference type="Proteomes" id="UP000887458"/>
    </source>
</evidence>
<evidence type="ECO:0000256" key="1">
    <source>
        <dbReference type="SAM" id="Phobius"/>
    </source>
</evidence>
<gene>
    <name evidence="2" type="ORF">DERP_001732</name>
</gene>
<feature type="transmembrane region" description="Helical" evidence="1">
    <location>
        <begin position="231"/>
        <end position="254"/>
    </location>
</feature>
<keyword evidence="3" id="KW-1185">Reference proteome</keyword>
<feature type="transmembrane region" description="Helical" evidence="1">
    <location>
        <begin position="83"/>
        <end position="103"/>
    </location>
</feature>
<feature type="transmembrane region" description="Helical" evidence="1">
    <location>
        <begin position="12"/>
        <end position="36"/>
    </location>
</feature>
<organism evidence="2 3">
    <name type="scientific">Dermatophagoides pteronyssinus</name>
    <name type="common">European house dust mite</name>
    <dbReference type="NCBI Taxonomy" id="6956"/>
    <lineage>
        <taxon>Eukaryota</taxon>
        <taxon>Metazoa</taxon>
        <taxon>Ecdysozoa</taxon>
        <taxon>Arthropoda</taxon>
        <taxon>Chelicerata</taxon>
        <taxon>Arachnida</taxon>
        <taxon>Acari</taxon>
        <taxon>Acariformes</taxon>
        <taxon>Sarcoptiformes</taxon>
        <taxon>Astigmata</taxon>
        <taxon>Psoroptidia</taxon>
        <taxon>Analgoidea</taxon>
        <taxon>Pyroglyphidae</taxon>
        <taxon>Dermatophagoidinae</taxon>
        <taxon>Dermatophagoides</taxon>
    </lineage>
</organism>
<proteinExistence type="predicted"/>
<keyword evidence="1" id="KW-1133">Transmembrane helix</keyword>
<sequence>MIIQLQILEKFYHCTCNFFSSSLLFLSNLWICLAIRNLDNVIKMIWPLILNRPIKYIENYLICYRIYMTKKQNHELYFQKVKLPVRIMETLFIIMAIRCIYFVKQSQYKNDQTWIMLNGNIIRQNGLDNYANLFIFAMIIQAYLFLRMLYYNNPCANLLDCVLIGKKKQVFFRPYRYRTYLAIDFVEFVIKIWLYAIYYFVIYIELCMIGFSLTAYQFIAEHSNEFFNHGLFGYLLIVQIIINRLLFSVCFIFYAHVSIMMATTVLAFILIIVIQCWQTRQFLFKVYNFRQSSIHIYCTLSKFQKCHTKNLERFNLRTIYSKALSIFLIFNIPFNCYLLIFLIFRTNNWIIRYYYGSVCLQQIICMFGIHLMFAMCSNSFQKTSKRFISLLAINRKKIHLISIGQQLKINNYGQCFHTKNKYGLTYASNQLVSMMGFVKYLLLYSQAFMFIYTQMIGPIK</sequence>
<evidence type="ECO:0008006" key="4">
    <source>
        <dbReference type="Google" id="ProtNLM"/>
    </source>
</evidence>
<accession>A0ABQ8JBE1</accession>
<feature type="transmembrane region" description="Helical" evidence="1">
    <location>
        <begin position="350"/>
        <end position="376"/>
    </location>
</feature>
<keyword evidence="1" id="KW-0472">Membrane</keyword>
<feature type="transmembrane region" description="Helical" evidence="1">
    <location>
        <begin position="130"/>
        <end position="150"/>
    </location>
</feature>
<dbReference type="EMBL" id="NJHN03000054">
    <property type="protein sequence ID" value="KAH9419899.1"/>
    <property type="molecule type" value="Genomic_DNA"/>
</dbReference>
<comment type="caution">
    <text evidence="2">The sequence shown here is derived from an EMBL/GenBank/DDBJ whole genome shotgun (WGS) entry which is preliminary data.</text>
</comment>
<dbReference type="Proteomes" id="UP000887458">
    <property type="component" value="Unassembled WGS sequence"/>
</dbReference>
<evidence type="ECO:0000313" key="2">
    <source>
        <dbReference type="EMBL" id="KAH9419899.1"/>
    </source>
</evidence>
<reference evidence="2 3" key="1">
    <citation type="journal article" date="2018" name="J. Allergy Clin. Immunol.">
        <title>High-quality assembly of Dermatophagoides pteronyssinus genome and transcriptome reveals a wide range of novel allergens.</title>
        <authorList>
            <person name="Liu X.Y."/>
            <person name="Yang K.Y."/>
            <person name="Wang M.Q."/>
            <person name="Kwok J.S."/>
            <person name="Zeng X."/>
            <person name="Yang Z."/>
            <person name="Xiao X.J."/>
            <person name="Lau C.P."/>
            <person name="Li Y."/>
            <person name="Huang Z.M."/>
            <person name="Ba J.G."/>
            <person name="Yim A.K."/>
            <person name="Ouyang C.Y."/>
            <person name="Ngai S.M."/>
            <person name="Chan T.F."/>
            <person name="Leung E.L."/>
            <person name="Liu L."/>
            <person name="Liu Z.G."/>
            <person name="Tsui S.K."/>
        </authorList>
    </citation>
    <scope>NUCLEOTIDE SEQUENCE [LARGE SCALE GENOMIC DNA]</scope>
    <source>
        <strain evidence="2">Derp</strain>
    </source>
</reference>
<name>A0ABQ8JBE1_DERPT</name>
<protein>
    <recommendedName>
        <fullName evidence="4">Gustatory receptor</fullName>
    </recommendedName>
</protein>
<feature type="transmembrane region" description="Helical" evidence="1">
    <location>
        <begin position="192"/>
        <end position="219"/>
    </location>
</feature>
<reference evidence="2 3" key="2">
    <citation type="journal article" date="2022" name="Mol. Biol. Evol.">
        <title>Comparative Genomics Reveals Insights into the Divergent Evolution of Astigmatic Mites and Household Pest Adaptations.</title>
        <authorList>
            <person name="Xiong Q."/>
            <person name="Wan A.T."/>
            <person name="Liu X."/>
            <person name="Fung C.S."/>
            <person name="Xiao X."/>
            <person name="Malainual N."/>
            <person name="Hou J."/>
            <person name="Wang L."/>
            <person name="Wang M."/>
            <person name="Yang K.Y."/>
            <person name="Cui Y."/>
            <person name="Leung E.L."/>
            <person name="Nong W."/>
            <person name="Shin S.K."/>
            <person name="Au S.W."/>
            <person name="Jeong K.Y."/>
            <person name="Chew F.T."/>
            <person name="Hui J.H."/>
            <person name="Leung T.F."/>
            <person name="Tungtrongchitr A."/>
            <person name="Zhong N."/>
            <person name="Liu Z."/>
            <person name="Tsui S.K."/>
        </authorList>
    </citation>
    <scope>NUCLEOTIDE SEQUENCE [LARGE SCALE GENOMIC DNA]</scope>
    <source>
        <tissue evidence="2">Whole mite body</tissue>
    </source>
</reference>
<feature type="transmembrane region" description="Helical" evidence="1">
    <location>
        <begin position="323"/>
        <end position="344"/>
    </location>
</feature>